<protein>
    <recommendedName>
        <fullName evidence="1">HNH nuclease domain-containing protein</fullName>
    </recommendedName>
</protein>
<dbReference type="SMART" id="SM00507">
    <property type="entry name" value="HNHc"/>
    <property type="match status" value="1"/>
</dbReference>
<dbReference type="CDD" id="cd00085">
    <property type="entry name" value="HNHc"/>
    <property type="match status" value="1"/>
</dbReference>
<evidence type="ECO:0000313" key="2">
    <source>
        <dbReference type="EMBL" id="KKN67638.1"/>
    </source>
</evidence>
<comment type="caution">
    <text evidence="2">The sequence shown here is derived from an EMBL/GenBank/DDBJ whole genome shotgun (WGS) entry which is preliminary data.</text>
</comment>
<sequence>MEIYDRFEDPLYINWARKVKERDRFTCQICGENNTYLNSHHRDSWDIFVNQRFNIDNGTTLCAECHMHFHAVYG</sequence>
<gene>
    <name evidence="2" type="ORF">LCGC14_0458970</name>
</gene>
<dbReference type="GO" id="GO:0004519">
    <property type="term" value="F:endonuclease activity"/>
    <property type="evidence" value="ECO:0007669"/>
    <property type="project" value="InterPro"/>
</dbReference>
<organism evidence="2">
    <name type="scientific">marine sediment metagenome</name>
    <dbReference type="NCBI Taxonomy" id="412755"/>
    <lineage>
        <taxon>unclassified sequences</taxon>
        <taxon>metagenomes</taxon>
        <taxon>ecological metagenomes</taxon>
    </lineage>
</organism>
<dbReference type="Pfam" id="PF01844">
    <property type="entry name" value="HNH"/>
    <property type="match status" value="1"/>
</dbReference>
<name>A0A0F9VPB4_9ZZZZ</name>
<feature type="non-terminal residue" evidence="2">
    <location>
        <position position="74"/>
    </location>
</feature>
<feature type="domain" description="HNH nuclease" evidence="1">
    <location>
        <begin position="14"/>
        <end position="67"/>
    </location>
</feature>
<evidence type="ECO:0000259" key="1">
    <source>
        <dbReference type="SMART" id="SM00507"/>
    </source>
</evidence>
<dbReference type="InterPro" id="IPR003615">
    <property type="entry name" value="HNH_nuc"/>
</dbReference>
<dbReference type="InterPro" id="IPR002711">
    <property type="entry name" value="HNH"/>
</dbReference>
<dbReference type="GO" id="GO:0008270">
    <property type="term" value="F:zinc ion binding"/>
    <property type="evidence" value="ECO:0007669"/>
    <property type="project" value="InterPro"/>
</dbReference>
<proteinExistence type="predicted"/>
<dbReference type="EMBL" id="LAZR01000468">
    <property type="protein sequence ID" value="KKN67638.1"/>
    <property type="molecule type" value="Genomic_DNA"/>
</dbReference>
<dbReference type="AlphaFoldDB" id="A0A0F9VPB4"/>
<reference evidence="2" key="1">
    <citation type="journal article" date="2015" name="Nature">
        <title>Complex archaea that bridge the gap between prokaryotes and eukaryotes.</title>
        <authorList>
            <person name="Spang A."/>
            <person name="Saw J.H."/>
            <person name="Jorgensen S.L."/>
            <person name="Zaremba-Niedzwiedzka K."/>
            <person name="Martijn J."/>
            <person name="Lind A.E."/>
            <person name="van Eijk R."/>
            <person name="Schleper C."/>
            <person name="Guy L."/>
            <person name="Ettema T.J."/>
        </authorList>
    </citation>
    <scope>NUCLEOTIDE SEQUENCE</scope>
</reference>
<accession>A0A0F9VPB4</accession>
<dbReference type="GO" id="GO:0003676">
    <property type="term" value="F:nucleic acid binding"/>
    <property type="evidence" value="ECO:0007669"/>
    <property type="project" value="InterPro"/>
</dbReference>